<evidence type="ECO:0000313" key="1">
    <source>
        <dbReference type="EMBL" id="CAI08253.1"/>
    </source>
</evidence>
<dbReference type="HOGENOM" id="CLU_2448234_0_0_4"/>
<dbReference type="KEGG" id="eba:ebB121"/>
<dbReference type="eggNOG" id="COG1061">
    <property type="taxonomic scope" value="Bacteria"/>
</dbReference>
<dbReference type="STRING" id="76114.ebB121"/>
<evidence type="ECO:0000313" key="2">
    <source>
        <dbReference type="Proteomes" id="UP000006552"/>
    </source>
</evidence>
<name>Q5P361_AROAE</name>
<protein>
    <recommendedName>
        <fullName evidence="3">TnsA endonuclease N-terminal domain-containing protein</fullName>
    </recommendedName>
</protein>
<gene>
    <name evidence="1" type="ORF">ebB121</name>
</gene>
<reference evidence="1 2" key="1">
    <citation type="journal article" date="2005" name="Arch. Microbiol.">
        <title>The genome sequence of an anaerobic aromatic-degrading denitrifying bacterium, strain EbN1.</title>
        <authorList>
            <person name="Rabus R."/>
            <person name="Kube M."/>
            <person name="Heider J."/>
            <person name="Beck A."/>
            <person name="Heitmann K."/>
            <person name="Widdel F."/>
            <person name="Reinhardt R."/>
        </authorList>
    </citation>
    <scope>NUCLEOTIDE SEQUENCE [LARGE SCALE GENOMIC DNA]</scope>
    <source>
        <strain evidence="1 2">EbN1</strain>
    </source>
</reference>
<dbReference type="EMBL" id="CR555306">
    <property type="protein sequence ID" value="CAI08253.1"/>
    <property type="molecule type" value="Genomic_DNA"/>
</dbReference>
<organism evidence="1 2">
    <name type="scientific">Aromatoleum aromaticum (strain DSM 19018 / LMG 30748 / EbN1)</name>
    <name type="common">Azoarcus sp. (strain EbN1)</name>
    <dbReference type="NCBI Taxonomy" id="76114"/>
    <lineage>
        <taxon>Bacteria</taxon>
        <taxon>Pseudomonadati</taxon>
        <taxon>Pseudomonadota</taxon>
        <taxon>Betaproteobacteria</taxon>
        <taxon>Rhodocyclales</taxon>
        <taxon>Rhodocyclaceae</taxon>
        <taxon>Aromatoleum</taxon>
    </lineage>
</organism>
<dbReference type="Proteomes" id="UP000006552">
    <property type="component" value="Chromosome"/>
</dbReference>
<keyword evidence="2" id="KW-1185">Reference proteome</keyword>
<sequence>MRAGTGSDCRRGSGCCPPGGLEKAFIEWAGVDSTVEAFCKIIETRHDFARLRYVKEDGLPAFYSPDFLVRCADAVYLVETKAQGCHRSP</sequence>
<evidence type="ECO:0008006" key="3">
    <source>
        <dbReference type="Google" id="ProtNLM"/>
    </source>
</evidence>
<accession>Q5P361</accession>
<dbReference type="AlphaFoldDB" id="Q5P361"/>
<proteinExistence type="predicted"/>